<evidence type="ECO:0000259" key="2">
    <source>
        <dbReference type="Pfam" id="PF03959"/>
    </source>
</evidence>
<evidence type="ECO:0000313" key="3">
    <source>
        <dbReference type="EMBL" id="OCK83575.1"/>
    </source>
</evidence>
<gene>
    <name evidence="3" type="ORF">K432DRAFT_466464</name>
</gene>
<dbReference type="GO" id="GO:0005737">
    <property type="term" value="C:cytoplasm"/>
    <property type="evidence" value="ECO:0007669"/>
    <property type="project" value="TreeGrafter"/>
</dbReference>
<dbReference type="InterPro" id="IPR029058">
    <property type="entry name" value="AB_hydrolase_fold"/>
</dbReference>
<dbReference type="AlphaFoldDB" id="A0A8E2EGI3"/>
<dbReference type="OrthoDB" id="2094269at2759"/>
<keyword evidence="1" id="KW-0378">Hydrolase</keyword>
<dbReference type="GO" id="GO:0016787">
    <property type="term" value="F:hydrolase activity"/>
    <property type="evidence" value="ECO:0007669"/>
    <property type="project" value="UniProtKB-KW"/>
</dbReference>
<dbReference type="PANTHER" id="PTHR48070">
    <property type="entry name" value="ESTERASE OVCA2"/>
    <property type="match status" value="1"/>
</dbReference>
<reference evidence="3 4" key="1">
    <citation type="journal article" date="2016" name="Nat. Commun.">
        <title>Ectomycorrhizal ecology is imprinted in the genome of the dominant symbiotic fungus Cenococcum geophilum.</title>
        <authorList>
            <consortium name="DOE Joint Genome Institute"/>
            <person name="Peter M."/>
            <person name="Kohler A."/>
            <person name="Ohm R.A."/>
            <person name="Kuo A."/>
            <person name="Krutzmann J."/>
            <person name="Morin E."/>
            <person name="Arend M."/>
            <person name="Barry K.W."/>
            <person name="Binder M."/>
            <person name="Choi C."/>
            <person name="Clum A."/>
            <person name="Copeland A."/>
            <person name="Grisel N."/>
            <person name="Haridas S."/>
            <person name="Kipfer T."/>
            <person name="LaButti K."/>
            <person name="Lindquist E."/>
            <person name="Lipzen A."/>
            <person name="Maire R."/>
            <person name="Meier B."/>
            <person name="Mihaltcheva S."/>
            <person name="Molinier V."/>
            <person name="Murat C."/>
            <person name="Poggeler S."/>
            <person name="Quandt C.A."/>
            <person name="Sperisen C."/>
            <person name="Tritt A."/>
            <person name="Tisserant E."/>
            <person name="Crous P.W."/>
            <person name="Henrissat B."/>
            <person name="Nehls U."/>
            <person name="Egli S."/>
            <person name="Spatafora J.W."/>
            <person name="Grigoriev I.V."/>
            <person name="Martin F.M."/>
        </authorList>
    </citation>
    <scope>NUCLEOTIDE SEQUENCE [LARGE SCALE GENOMIC DNA]</scope>
    <source>
        <strain evidence="3 4">CBS 459.81</strain>
    </source>
</reference>
<evidence type="ECO:0000313" key="4">
    <source>
        <dbReference type="Proteomes" id="UP000250266"/>
    </source>
</evidence>
<dbReference type="Gene3D" id="3.40.50.1820">
    <property type="entry name" value="alpha/beta hydrolase"/>
    <property type="match status" value="1"/>
</dbReference>
<dbReference type="InterPro" id="IPR050593">
    <property type="entry name" value="LovG"/>
</dbReference>
<dbReference type="Pfam" id="PF03959">
    <property type="entry name" value="FSH1"/>
    <property type="match status" value="1"/>
</dbReference>
<name>A0A8E2EGI3_9PEZI</name>
<evidence type="ECO:0000256" key="1">
    <source>
        <dbReference type="ARBA" id="ARBA00022801"/>
    </source>
</evidence>
<feature type="domain" description="Serine hydrolase" evidence="2">
    <location>
        <begin position="16"/>
        <end position="80"/>
    </location>
</feature>
<dbReference type="Proteomes" id="UP000250266">
    <property type="component" value="Unassembled WGS sequence"/>
</dbReference>
<sequence>MQPGPYYSHTSGYTPEELADAAEYIRGHIEEKGPFDGALGFSQGAAQILAYLLQEQADHGLEGSEDSGIRFAIFFSSTAPCAIDQDCYLPLLRSLSSTAIQKNALSTEQRTLVDCTSRSFEAAKRIGVLQPEYDVKFFEDDEKIRCVESIPRVLYPTLIPQRLNIPRCMSLERRTSILCRRCPI</sequence>
<protein>
    <recommendedName>
        <fullName evidence="2">Serine hydrolase domain-containing protein</fullName>
    </recommendedName>
</protein>
<organism evidence="3 4">
    <name type="scientific">Lepidopterella palustris CBS 459.81</name>
    <dbReference type="NCBI Taxonomy" id="1314670"/>
    <lineage>
        <taxon>Eukaryota</taxon>
        <taxon>Fungi</taxon>
        <taxon>Dikarya</taxon>
        <taxon>Ascomycota</taxon>
        <taxon>Pezizomycotina</taxon>
        <taxon>Dothideomycetes</taxon>
        <taxon>Pleosporomycetidae</taxon>
        <taxon>Mytilinidiales</taxon>
        <taxon>Argynnaceae</taxon>
        <taxon>Lepidopterella</taxon>
    </lineage>
</organism>
<keyword evidence="4" id="KW-1185">Reference proteome</keyword>
<dbReference type="PANTHER" id="PTHR48070:SF6">
    <property type="entry name" value="ESTERASE OVCA2"/>
    <property type="match status" value="1"/>
</dbReference>
<accession>A0A8E2EGI3</accession>
<dbReference type="EMBL" id="KV744857">
    <property type="protein sequence ID" value="OCK83575.1"/>
    <property type="molecule type" value="Genomic_DNA"/>
</dbReference>
<proteinExistence type="predicted"/>
<dbReference type="InterPro" id="IPR005645">
    <property type="entry name" value="FSH-like_dom"/>
</dbReference>
<dbReference type="GO" id="GO:0005634">
    <property type="term" value="C:nucleus"/>
    <property type="evidence" value="ECO:0007669"/>
    <property type="project" value="TreeGrafter"/>
</dbReference>